<evidence type="ECO:0000313" key="7">
    <source>
        <dbReference type="Proteomes" id="UP001324380"/>
    </source>
</evidence>
<evidence type="ECO:0000256" key="4">
    <source>
        <dbReference type="ARBA" id="ARBA00023295"/>
    </source>
</evidence>
<dbReference type="EMBL" id="CP139558">
    <property type="protein sequence ID" value="WPU95240.1"/>
    <property type="molecule type" value="Genomic_DNA"/>
</dbReference>
<organism evidence="6 7">
    <name type="scientific">Mucilaginibacter sabulilitoris</name>
    <dbReference type="NCBI Taxonomy" id="1173583"/>
    <lineage>
        <taxon>Bacteria</taxon>
        <taxon>Pseudomonadati</taxon>
        <taxon>Bacteroidota</taxon>
        <taxon>Sphingobacteriia</taxon>
        <taxon>Sphingobacteriales</taxon>
        <taxon>Sphingobacteriaceae</taxon>
        <taxon>Mucilaginibacter</taxon>
    </lineage>
</organism>
<dbReference type="PROSITE" id="PS51318">
    <property type="entry name" value="TAT"/>
    <property type="match status" value="1"/>
</dbReference>
<dbReference type="RefSeq" id="WP_321564352.1">
    <property type="nucleotide sequence ID" value="NZ_CP139558.1"/>
</dbReference>
<evidence type="ECO:0000256" key="3">
    <source>
        <dbReference type="ARBA" id="ARBA00022801"/>
    </source>
</evidence>
<accession>A0ABZ0TUW9</accession>
<name>A0ABZ0TUW9_9SPHI</name>
<evidence type="ECO:0000313" key="6">
    <source>
        <dbReference type="EMBL" id="WPU95240.1"/>
    </source>
</evidence>
<keyword evidence="4" id="KW-0326">Glycosidase</keyword>
<keyword evidence="3" id="KW-0378">Hydrolase</keyword>
<dbReference type="InterPro" id="IPR050347">
    <property type="entry name" value="Bact_Beta-galactosidase"/>
</dbReference>
<feature type="chain" id="PRO_5046252238" description="beta-galactosidase" evidence="5">
    <location>
        <begin position="24"/>
        <end position="993"/>
    </location>
</feature>
<keyword evidence="5" id="KW-0732">Signal</keyword>
<reference evidence="6 7" key="1">
    <citation type="submission" date="2023-11" db="EMBL/GenBank/DDBJ databases">
        <title>Analysis of the Genomes of Mucilaginibacter gossypii cycad 4 and M. sabulilitoris SNA2: microbes with the potential for plant growth promotion.</title>
        <authorList>
            <person name="Hirsch A.M."/>
            <person name="Humm E."/>
            <person name="Rubbi M."/>
            <person name="Del Vecchio G."/>
            <person name="Ha S.M."/>
            <person name="Pellegrini M."/>
            <person name="Gunsalus R.P."/>
        </authorList>
    </citation>
    <scope>NUCLEOTIDE SEQUENCE [LARGE SCALE GENOMIC DNA]</scope>
    <source>
        <strain evidence="6 7">SNA2</strain>
    </source>
</reference>
<evidence type="ECO:0000256" key="5">
    <source>
        <dbReference type="SAM" id="SignalP"/>
    </source>
</evidence>
<evidence type="ECO:0000256" key="2">
    <source>
        <dbReference type="ARBA" id="ARBA00012756"/>
    </source>
</evidence>
<dbReference type="PANTHER" id="PTHR46323">
    <property type="entry name" value="BETA-GALACTOSIDASE"/>
    <property type="match status" value="1"/>
</dbReference>
<sequence length="993" mass="109245">MTHYKKHPMSRRSFLTTAGIAAAATAFYPKTALYAKAVAAHPPTKGAISLAGVWRFAMDRTDEGANTGWFKKPLAADASISLPGILQTQGFGDEITADTKFVAALPRDMRWYLLPQYKPYTVPGNVQVPYLSQPVRHYLGVAWYQRDIDIPNGWTGKRIELFLERTRWQTDVYLDGQLIGSNRSLVAPHEFDLGIQKPGQHRLTIRIDNRMLTPAYRPDGHGVSDGEGSTWNGIVGRIELSATSLVWINDAQVFPNLAAKSAQVRVSISNLSGKAGTGTLSAGAVSVQVSWDETGGKALIDVPMPAAGPWSEFTPELQQLPLTLRGGLADHDLKVTFGMREIKVDGNRILLNGEQLYLRATHDGGGFPLTGYPATDVATWRKIIGTCKSWGLNGMRFHSWCPPEAAFIAGDELGFYFQPECGMWNAFDRDGKMLAVLNDETERLLKAYGNHPSFVMLGATNEPAGAYSQQLPLWDKAWRQADSRRLYTDGTGRWAVQPAGPGTAFAADYLVTGSEARGPRCWFGLDYEEGLKKIRSGATIPCIGHEIGQYCAYPDFGIIEKFKGKQANYSAFPKGIDSGKVPYMHPGNYIIMRDGARTHGILARNKQLAHASGRFQVACYKEEIEALLRTPSYSGYQLLDLHDYLGQGGALIGMLDAFWEEKGYVTAEQFSRFNNATVPLIRLKDRVFTTDQSLTASAEVAHFGPKTLTAVKPTWRIVDNSGKSVMTGSLPTRDVTRGNGQELGTISASLSKLSAPASYSLILDLAGTGFSNRWSFWLYPPAAKTEVPSDVLVSSFWEEAKARLNNGGKVLFLSGVPENPSRDLSLTTTPIFWNRLMNPSRTWMLGLLNASDHGALAGFPTENCCDWQWVNLLPKTIAMNMEALSPTLTSVVQPIDDWNRNLRLSMLFECKVGTGRLMVTSFNLSDEGIEEQPAAASLRKSVLDYMASPIFKPENVVSMREFESWVPTRYVAPVILNSPPATHDVADPGQLKG</sequence>
<gene>
    <name evidence="6" type="ORF">SNE25_06855</name>
</gene>
<dbReference type="EC" id="3.2.1.23" evidence="2"/>
<dbReference type="Proteomes" id="UP001324380">
    <property type="component" value="Chromosome"/>
</dbReference>
<dbReference type="SUPFAM" id="SSF51445">
    <property type="entry name" value="(Trans)glycosidases"/>
    <property type="match status" value="1"/>
</dbReference>
<comment type="catalytic activity">
    <reaction evidence="1">
        <text>Hydrolysis of terminal non-reducing beta-D-galactose residues in beta-D-galactosides.</text>
        <dbReference type="EC" id="3.2.1.23"/>
    </reaction>
</comment>
<dbReference type="Gene3D" id="2.60.120.260">
    <property type="entry name" value="Galactose-binding domain-like"/>
    <property type="match status" value="1"/>
</dbReference>
<dbReference type="InterPro" id="IPR008979">
    <property type="entry name" value="Galactose-bd-like_sf"/>
</dbReference>
<proteinExistence type="predicted"/>
<dbReference type="Gene3D" id="3.20.20.80">
    <property type="entry name" value="Glycosidases"/>
    <property type="match status" value="1"/>
</dbReference>
<dbReference type="PANTHER" id="PTHR46323:SF2">
    <property type="entry name" value="BETA-GALACTOSIDASE"/>
    <property type="match status" value="1"/>
</dbReference>
<evidence type="ECO:0000256" key="1">
    <source>
        <dbReference type="ARBA" id="ARBA00001412"/>
    </source>
</evidence>
<dbReference type="InterPro" id="IPR017853">
    <property type="entry name" value="GH"/>
</dbReference>
<feature type="signal peptide" evidence="5">
    <location>
        <begin position="1"/>
        <end position="23"/>
    </location>
</feature>
<protein>
    <recommendedName>
        <fullName evidence="2">beta-galactosidase</fullName>
        <ecNumber evidence="2">3.2.1.23</ecNumber>
    </recommendedName>
</protein>
<keyword evidence="7" id="KW-1185">Reference proteome</keyword>
<dbReference type="SUPFAM" id="SSF49785">
    <property type="entry name" value="Galactose-binding domain-like"/>
    <property type="match status" value="1"/>
</dbReference>
<dbReference type="InterPro" id="IPR006311">
    <property type="entry name" value="TAT_signal"/>
</dbReference>